<feature type="transmembrane region" description="Helical" evidence="9">
    <location>
        <begin position="232"/>
        <end position="254"/>
    </location>
</feature>
<keyword evidence="8 11" id="KW-0496">Mitochondrion</keyword>
<dbReference type="AlphaFoldDB" id="A0A0S3M449"/>
<dbReference type="InterPro" id="IPR035973">
    <property type="entry name" value="Cyt_c_oxidase_su3-like_sf"/>
</dbReference>
<evidence type="ECO:0000256" key="5">
    <source>
        <dbReference type="ARBA" id="ARBA00022967"/>
    </source>
</evidence>
<dbReference type="GeneID" id="26373683"/>
<feature type="transmembrane region" description="Helical" evidence="9">
    <location>
        <begin position="36"/>
        <end position="55"/>
    </location>
</feature>
<dbReference type="PANTHER" id="PTHR11403:SF7">
    <property type="entry name" value="CYTOCHROME C OXIDASE SUBUNIT 3"/>
    <property type="match status" value="1"/>
</dbReference>
<dbReference type="CDD" id="cd01665">
    <property type="entry name" value="Cyt_c_Oxidase_III"/>
    <property type="match status" value="1"/>
</dbReference>
<protein>
    <recommendedName>
        <fullName evidence="3 8">Cytochrome c oxidase subunit 3</fullName>
    </recommendedName>
</protein>
<dbReference type="GO" id="GO:0004129">
    <property type="term" value="F:cytochrome-c oxidase activity"/>
    <property type="evidence" value="ECO:0007669"/>
    <property type="project" value="InterPro"/>
</dbReference>
<geneLocation type="mitochondrion" evidence="11"/>
<feature type="transmembrane region" description="Helical" evidence="9">
    <location>
        <begin position="12"/>
        <end position="30"/>
    </location>
</feature>
<reference evidence="11" key="1">
    <citation type="submission" date="2015-04" db="EMBL/GenBank/DDBJ databases">
        <title>Genome, transcriptome and proteome adaptations to nematode parasitism in Strongyloides.</title>
        <authorList>
            <person name="Hunt V."/>
            <person name="Tsai I.J."/>
            <person name="Coghlan A."/>
            <person name="Reid A.J."/>
            <person name="Holroyd N."/>
            <person name="Foth B."/>
            <person name="Tracey A."/>
            <person name="Cotton J.A."/>
            <person name="Stanley E."/>
            <person name="Beasley H."/>
            <person name="Bennett H."/>
            <person name="Brooks K."/>
            <person name="Kikuchi T."/>
            <person name="Viney M."/>
            <person name="Berriman M."/>
        </authorList>
    </citation>
    <scope>NUCLEOTIDE SEQUENCE</scope>
    <source>
        <strain evidence="11">LIN</strain>
    </source>
</reference>
<dbReference type="InterPro" id="IPR013833">
    <property type="entry name" value="Cyt_c_oxidase_su3_a-hlx"/>
</dbReference>
<gene>
    <name evidence="11" type="primary">COX3</name>
</gene>
<dbReference type="Pfam" id="PF00510">
    <property type="entry name" value="COX3"/>
    <property type="match status" value="1"/>
</dbReference>
<dbReference type="PROSITE" id="PS50253">
    <property type="entry name" value="COX3"/>
    <property type="match status" value="1"/>
</dbReference>
<dbReference type="CTD" id="4514"/>
<feature type="transmembrane region" description="Helical" evidence="9">
    <location>
        <begin position="75"/>
        <end position="98"/>
    </location>
</feature>
<accession>A0A0S3M449</accession>
<proteinExistence type="inferred from homology"/>
<organism evidence="11">
    <name type="scientific">Strongyloides papillosus</name>
    <name type="common">Intestinal threadworm</name>
    <dbReference type="NCBI Taxonomy" id="174720"/>
    <lineage>
        <taxon>Eukaryota</taxon>
        <taxon>Metazoa</taxon>
        <taxon>Ecdysozoa</taxon>
        <taxon>Nematoda</taxon>
        <taxon>Chromadorea</taxon>
        <taxon>Rhabditida</taxon>
        <taxon>Tylenchina</taxon>
        <taxon>Panagrolaimomorpha</taxon>
        <taxon>Strongyloidoidea</taxon>
        <taxon>Strongyloididae</taxon>
        <taxon>Strongyloides</taxon>
    </lineage>
</organism>
<dbReference type="PANTHER" id="PTHR11403">
    <property type="entry name" value="CYTOCHROME C OXIDASE SUBUNIT III"/>
    <property type="match status" value="1"/>
</dbReference>
<evidence type="ECO:0000256" key="6">
    <source>
        <dbReference type="ARBA" id="ARBA00022989"/>
    </source>
</evidence>
<dbReference type="InterPro" id="IPR024791">
    <property type="entry name" value="Cyt_c/ubiquinol_Oxase_su3"/>
</dbReference>
<evidence type="ECO:0000256" key="4">
    <source>
        <dbReference type="ARBA" id="ARBA00022692"/>
    </source>
</evidence>
<feature type="transmembrane region" description="Helical" evidence="9">
    <location>
        <begin position="185"/>
        <end position="211"/>
    </location>
</feature>
<feature type="transmembrane region" description="Helical" evidence="9">
    <location>
        <begin position="154"/>
        <end position="173"/>
    </location>
</feature>
<evidence type="ECO:0000256" key="7">
    <source>
        <dbReference type="ARBA" id="ARBA00023136"/>
    </source>
</evidence>
<keyword evidence="6 9" id="KW-1133">Transmembrane helix</keyword>
<keyword evidence="7 9" id="KW-0472">Membrane</keyword>
<evidence type="ECO:0000256" key="8">
    <source>
        <dbReference type="RuleBase" id="RU003375"/>
    </source>
</evidence>
<evidence type="ECO:0000259" key="10">
    <source>
        <dbReference type="PROSITE" id="PS50253"/>
    </source>
</evidence>
<evidence type="ECO:0000256" key="2">
    <source>
        <dbReference type="ARBA" id="ARBA00010581"/>
    </source>
</evidence>
<keyword evidence="5" id="KW-1278">Translocase</keyword>
<evidence type="ECO:0000256" key="9">
    <source>
        <dbReference type="SAM" id="Phobius"/>
    </source>
</evidence>
<comment type="subcellular location">
    <subcellularLocation>
        <location evidence="1">Membrane</location>
        <topology evidence="1">Multi-pass membrane protein</topology>
    </subcellularLocation>
</comment>
<name>A0A0S3M449_STREA</name>
<evidence type="ECO:0000313" key="11">
    <source>
        <dbReference type="EMBL" id="BAT21188.1"/>
    </source>
</evidence>
<dbReference type="Gene3D" id="1.10.287.70">
    <property type="match status" value="1"/>
</dbReference>
<keyword evidence="4 8" id="KW-0812">Transmembrane</keyword>
<feature type="transmembrane region" description="Helical" evidence="9">
    <location>
        <begin position="118"/>
        <end position="142"/>
    </location>
</feature>
<dbReference type="GO" id="GO:0016020">
    <property type="term" value="C:membrane"/>
    <property type="evidence" value="ECO:0007669"/>
    <property type="project" value="UniProtKB-SubCell"/>
</dbReference>
<dbReference type="Gene3D" id="1.20.120.80">
    <property type="entry name" value="Cytochrome c oxidase, subunit III, four-helix bundle"/>
    <property type="match status" value="1"/>
</dbReference>
<feature type="domain" description="Heme-copper oxidase subunit III family profile" evidence="10">
    <location>
        <begin position="1"/>
        <end position="255"/>
    </location>
</feature>
<evidence type="ECO:0000256" key="3">
    <source>
        <dbReference type="ARBA" id="ARBA00015944"/>
    </source>
</evidence>
<sequence>MFHNFHILSLSSYPFLMSMSVLGLTTSLVVWFTTGIYYGVLYCLFVSLYVGLLWAKDICMEGLSGYHNVFVMDGFKFGCLLFIFSEFMFFFGIFWTFFDAALVPAHELGMTWSAMGLNLINPFGLPLFNTIVLLSSGVAVTWSHHSLLCNKNAMPGLLLTIFLAVLFTIAQIVEYKSASLSIADGVVGSIFYFSTGFHGLHVLLGTLYLIFNLYRLYKCHLNHYHHLSYEFAILYWHFVDVVWLFLFVFVYWWAY</sequence>
<dbReference type="GO" id="GO:0006123">
    <property type="term" value="P:mitochondrial electron transport, cytochrome c to oxygen"/>
    <property type="evidence" value="ECO:0007669"/>
    <property type="project" value="TreeGrafter"/>
</dbReference>
<comment type="similarity">
    <text evidence="2 8">Belongs to the cytochrome c oxidase subunit 3 family.</text>
</comment>
<dbReference type="SUPFAM" id="SSF81452">
    <property type="entry name" value="Cytochrome c oxidase subunit III-like"/>
    <property type="match status" value="1"/>
</dbReference>
<evidence type="ECO:0000256" key="1">
    <source>
        <dbReference type="ARBA" id="ARBA00004141"/>
    </source>
</evidence>
<dbReference type="GO" id="GO:0005739">
    <property type="term" value="C:mitochondrion"/>
    <property type="evidence" value="ECO:0007669"/>
    <property type="project" value="TreeGrafter"/>
</dbReference>
<dbReference type="RefSeq" id="YP_009186360.1">
    <property type="nucleotide sequence ID" value="NC_028622.1"/>
</dbReference>
<dbReference type="EMBL" id="LC050210">
    <property type="protein sequence ID" value="BAT21188.1"/>
    <property type="molecule type" value="Genomic_DNA"/>
</dbReference>
<dbReference type="InterPro" id="IPR033945">
    <property type="entry name" value="Cyt_c_oxase_su3_dom"/>
</dbReference>
<dbReference type="InterPro" id="IPR000298">
    <property type="entry name" value="Cyt_c_oxidase-like_su3"/>
</dbReference>
<comment type="function">
    <text evidence="8">Component of the cytochrome c oxidase, the last enzyme in the mitochondrial electron transport chain which drives oxidative phosphorylation. The respiratory chain contains 3 multisubunit complexes succinate dehydrogenase (complex II, CII), ubiquinol-cytochrome c oxidoreductase (cytochrome b-c1 complex, complex III, CIII) and cytochrome c oxidase (complex IV, CIV), that cooperate to transfer electrons derived from NADH and succinate to molecular oxygen, creating an electrochemical gradient over the inner membrane that drives transmembrane transport and the ATP synthase. Cytochrome c oxidase is the component of the respiratory chain that catalyzes the reduction of oxygen to water. Electrons originating from reduced cytochrome c in the intermembrane space (IMS) are transferred via the dinuclear copper A center (CU(A)) of subunit 2 and heme A of subunit 1 to the active site in subunit 1, a binuclear center (BNC) formed by heme A3 and copper B (CU(B)). The BNC reduces molecular oxygen to 2 water molecules using 4 electrons from cytochrome c in the IMS and 4 protons from the mitochondrial matrix.</text>
</comment>